<protein>
    <submittedName>
        <fullName evidence="2">Peptidase M16</fullName>
    </submittedName>
</protein>
<dbReference type="InterPro" id="IPR055130">
    <property type="entry name" value="PreP_C"/>
</dbReference>
<dbReference type="Pfam" id="PF22516">
    <property type="entry name" value="PreP_C"/>
    <property type="match status" value="1"/>
</dbReference>
<dbReference type="AlphaFoldDB" id="A0A0L6TWQ5"/>
<dbReference type="PATRIC" id="fig|52689.4.peg.2798"/>
<proteinExistence type="predicted"/>
<accession>A0A0L6TWQ5</accession>
<dbReference type="InterPro" id="IPR011765">
    <property type="entry name" value="Pept_M16_N"/>
</dbReference>
<dbReference type="PANTHER" id="PTHR43016">
    <property type="entry name" value="PRESEQUENCE PROTEASE"/>
    <property type="match status" value="1"/>
</dbReference>
<dbReference type="Pfam" id="PF05193">
    <property type="entry name" value="Peptidase_M16_C"/>
    <property type="match status" value="1"/>
</dbReference>
<dbReference type="OrthoDB" id="9762027at2"/>
<dbReference type="InterPro" id="IPR013578">
    <property type="entry name" value="Peptidase_M16C_assoc"/>
</dbReference>
<dbReference type="Gene3D" id="3.30.830.10">
    <property type="entry name" value="Metalloenzyme, LuxS/M16 peptidase-like"/>
    <property type="match status" value="4"/>
</dbReference>
<dbReference type="InterPro" id="IPR011249">
    <property type="entry name" value="Metalloenz_LuxS/M16"/>
</dbReference>
<dbReference type="STRING" id="52689.AKG39_16320"/>
<dbReference type="SUPFAM" id="SSF63411">
    <property type="entry name" value="LuxS/MPP-like metallohydrolase"/>
    <property type="match status" value="4"/>
</dbReference>
<sequence>MFKLEENVHGFILKKEEFVEEIDGLARTFVHEKTGAQCLYISAEDDNKVFSISFRTPSTDSTGVPHILEHSVLCGSKKYPVKEPFVELAKGSLNTFLNAMTFPDKTMYPIASTNAQDFMNLMDVYLDAVFYPNIYQNPYTFKQEGWHYHIENADDPIIYNGVVYNEMKGAFSDPEEVLQNKIFESLYPDACYRFESGGDPDVIPELTNEAFTDFHKKYYHPSNSYIYLYGDGDVAAHLKYINDEYLNAFEKQAVDSEIQLQKTLTERQVVVATYGVSKEENLKNKAYMAFNVVLGKTLPYEEALAFDILSHILLSNNASPLKEALLDLKIAEDVSFHYSSSLRQPYFSIVLKNTEAVHGDIFVKTVEDTLMKLVKNGLDPLGVEAGINIHEFSHIEGEYGSHPRGLIYGIDIMDNWLYGEEPMDYLKYKAVFKKLKENWKDGYFEEMIQRFLLDNTHQSLVTIVPDAELLEKSEKALEEKLAVYKASLSPEELMSLVAENMALIERQDAEDAPEDLEKIPKLALNEIDKEVRTYPLTVDSALATTLLFHPGFTGDISYLKLYFDYNEIPQEDLKYLSLLCKILGSISTKQMDFHRLSQEIEINTGGFSFGIESFDNANKLGEFQSRCYVKGKAVVDKIPTLIKLMVEILTQTQYNEKNLIHDMIREIKTQKETQFLTGGHVVSVQRLQSYYSQSGRLFEEFGGIEFYRFIADIDANFEERFEVLSTKLAKIAQMVFTTKRPIISITGTEDIKNKTLESLKSYINDLAPRKEAKLPYHFDTEILNEGFLTAAKIQYVSQGYNIRELGYEYSGSLLVLKSILSMDYLWNKVRVQGGAYGAFLSIGRTGELYFGSYRDPKLKKTLDAFSGAVDYIKNMELSQRELEKYIIGTISSKDVPLSPAVKGEVADTLYFGGLTQADMQKERDQILETTVEELKSFAGAVAGVLEKNIFCVLGSEEAINENKELFNTTRYIK</sequence>
<dbReference type="GO" id="GO:0046872">
    <property type="term" value="F:metal ion binding"/>
    <property type="evidence" value="ECO:0007669"/>
    <property type="project" value="InterPro"/>
</dbReference>
<evidence type="ECO:0000259" key="1">
    <source>
        <dbReference type="SMART" id="SM01264"/>
    </source>
</evidence>
<name>A0A0L6TWQ5_9FIRM</name>
<comment type="caution">
    <text evidence="2">The sequence shown here is derived from an EMBL/GenBank/DDBJ whole genome shotgun (WGS) entry which is preliminary data.</text>
</comment>
<dbReference type="FunFam" id="3.30.830.10:FF:000034">
    <property type="entry name" value="presequence protease 1, chloroplastic/mitochondrial"/>
    <property type="match status" value="1"/>
</dbReference>
<dbReference type="EMBL" id="LGYO01000046">
    <property type="protein sequence ID" value="KNZ40688.1"/>
    <property type="molecule type" value="Genomic_DNA"/>
</dbReference>
<evidence type="ECO:0000313" key="3">
    <source>
        <dbReference type="Proteomes" id="UP000036873"/>
    </source>
</evidence>
<dbReference type="SMART" id="SM01264">
    <property type="entry name" value="M16C_associated"/>
    <property type="match status" value="1"/>
</dbReference>
<dbReference type="Pfam" id="PF00675">
    <property type="entry name" value="Peptidase_M16"/>
    <property type="match status" value="1"/>
</dbReference>
<evidence type="ECO:0000313" key="2">
    <source>
        <dbReference type="EMBL" id="KNZ40688.1"/>
    </source>
</evidence>
<keyword evidence="3" id="KW-1185">Reference proteome</keyword>
<dbReference type="Proteomes" id="UP000036873">
    <property type="component" value="Unassembled WGS sequence"/>
</dbReference>
<gene>
    <name evidence="2" type="ORF">AKG39_16320</name>
</gene>
<feature type="domain" description="Peptidase M16C associated" evidence="1">
    <location>
        <begin position="463"/>
        <end position="713"/>
    </location>
</feature>
<organism evidence="2 3">
    <name type="scientific">Acetobacterium bakii</name>
    <dbReference type="NCBI Taxonomy" id="52689"/>
    <lineage>
        <taxon>Bacteria</taxon>
        <taxon>Bacillati</taxon>
        <taxon>Bacillota</taxon>
        <taxon>Clostridia</taxon>
        <taxon>Eubacteriales</taxon>
        <taxon>Eubacteriaceae</taxon>
        <taxon>Acetobacterium</taxon>
    </lineage>
</organism>
<dbReference type="GO" id="GO:0004222">
    <property type="term" value="F:metalloendopeptidase activity"/>
    <property type="evidence" value="ECO:0007669"/>
    <property type="project" value="TreeGrafter"/>
</dbReference>
<dbReference type="InterPro" id="IPR007863">
    <property type="entry name" value="Peptidase_M16_C"/>
</dbReference>
<dbReference type="Pfam" id="PF08367">
    <property type="entry name" value="M16C_assoc"/>
    <property type="match status" value="1"/>
</dbReference>
<dbReference type="GO" id="GO:0016485">
    <property type="term" value="P:protein processing"/>
    <property type="evidence" value="ECO:0007669"/>
    <property type="project" value="TreeGrafter"/>
</dbReference>
<reference evidence="3" key="1">
    <citation type="submission" date="2015-07" db="EMBL/GenBank/DDBJ databases">
        <title>Draft genome sequence of Acetobacterium bakii DSM 8293, a potential psychrophilic chemical producer through syngas fermentation.</title>
        <authorList>
            <person name="Song Y."/>
            <person name="Hwang S."/>
            <person name="Cho B.-K."/>
        </authorList>
    </citation>
    <scope>NUCLEOTIDE SEQUENCE [LARGE SCALE GENOMIC DNA]</scope>
    <source>
        <strain evidence="3">DSM 8239</strain>
    </source>
</reference>
<dbReference type="PANTHER" id="PTHR43016:SF13">
    <property type="entry name" value="PRESEQUENCE PROTEASE, MITOCHONDRIAL"/>
    <property type="match status" value="1"/>
</dbReference>